<protein>
    <submittedName>
        <fullName evidence="3">ROK family protein</fullName>
    </submittedName>
</protein>
<sequence length="387" mass="40040">MSIRDMDSTQRVGDMKNSDVLPGGDQSALRHLNTSRVLQLLYEGTPLTTNAIAQVTSLSRPTVRGIVTTLVTDRRLTLDGQDATRTGGRPAQRYAFDFDAGRLAGIHIDSDGIGVRITDLGGTPLAEAHRPTSAALDPDERLREAAGLVREHLPADGPPLWAAGVGTPGIVDARGAVRLSVAIPQWSGVHLADQLHDLLRCPVVAMKDTNLAALAEHRTGAARGTSDVLYVHLDNRLGVGILVDGRPFTGRTGAAGEIGRHPRLGWKDTPAKLGGDPGGAGHTVFTRARHGDPAARAAVDGYARAVADGIGAMVLAVDPQLIVLGGALAGAGPAVLEAVREQLSGICYEVPPLALGALTAGAVAVGGVEAARDLARGRLFATDQPGG</sequence>
<comment type="similarity">
    <text evidence="1">Belongs to the ROK (NagC/XylR) family.</text>
</comment>
<accession>A0ABY9HRW9</accession>
<evidence type="ECO:0000313" key="4">
    <source>
        <dbReference type="Proteomes" id="UP001239522"/>
    </source>
</evidence>
<dbReference type="EMBL" id="CP120997">
    <property type="protein sequence ID" value="WLQ36869.1"/>
    <property type="molecule type" value="Genomic_DNA"/>
</dbReference>
<evidence type="ECO:0000256" key="2">
    <source>
        <dbReference type="SAM" id="MobiDB-lite"/>
    </source>
</evidence>
<dbReference type="InterPro" id="IPR036388">
    <property type="entry name" value="WH-like_DNA-bd_sf"/>
</dbReference>
<dbReference type="PANTHER" id="PTHR18964:SF149">
    <property type="entry name" value="BIFUNCTIONAL UDP-N-ACETYLGLUCOSAMINE 2-EPIMERASE_N-ACETYLMANNOSAMINE KINASE"/>
    <property type="match status" value="1"/>
</dbReference>
<feature type="compositionally biased region" description="Basic and acidic residues" evidence="2">
    <location>
        <begin position="1"/>
        <end position="17"/>
    </location>
</feature>
<dbReference type="PANTHER" id="PTHR18964">
    <property type="entry name" value="ROK (REPRESSOR, ORF, KINASE) FAMILY"/>
    <property type="match status" value="1"/>
</dbReference>
<dbReference type="Gene3D" id="3.30.420.40">
    <property type="match status" value="3"/>
</dbReference>
<dbReference type="InterPro" id="IPR036390">
    <property type="entry name" value="WH_DNA-bd_sf"/>
</dbReference>
<feature type="region of interest" description="Disordered" evidence="2">
    <location>
        <begin position="1"/>
        <end position="26"/>
    </location>
</feature>
<dbReference type="Proteomes" id="UP001239522">
    <property type="component" value="Chromosome"/>
</dbReference>
<name>A0ABY9HRW9_9ACTN</name>
<reference evidence="3 4" key="1">
    <citation type="submission" date="2023-03" db="EMBL/GenBank/DDBJ databases">
        <title>Isolation and description of six Streptomyces strains from soil environments, able to metabolize different microbial glucans.</title>
        <authorList>
            <person name="Widen T."/>
            <person name="Larsbrink J."/>
        </authorList>
    </citation>
    <scope>NUCLEOTIDE SEQUENCE [LARGE SCALE GENOMIC DNA]</scope>
    <source>
        <strain evidence="3 4">Mut1</strain>
    </source>
</reference>
<dbReference type="Gene3D" id="1.10.10.10">
    <property type="entry name" value="Winged helix-like DNA-binding domain superfamily/Winged helix DNA-binding domain"/>
    <property type="match status" value="1"/>
</dbReference>
<dbReference type="SUPFAM" id="SSF46785">
    <property type="entry name" value="Winged helix' DNA-binding domain"/>
    <property type="match status" value="1"/>
</dbReference>
<organism evidence="3 4">
    <name type="scientific">Streptomyces castrisilvae</name>
    <dbReference type="NCBI Taxonomy" id="3033811"/>
    <lineage>
        <taxon>Bacteria</taxon>
        <taxon>Bacillati</taxon>
        <taxon>Actinomycetota</taxon>
        <taxon>Actinomycetes</taxon>
        <taxon>Kitasatosporales</taxon>
        <taxon>Streptomycetaceae</taxon>
        <taxon>Streptomyces</taxon>
    </lineage>
</organism>
<proteinExistence type="inferred from homology"/>
<dbReference type="InterPro" id="IPR000600">
    <property type="entry name" value="ROK"/>
</dbReference>
<dbReference type="Pfam" id="PF00480">
    <property type="entry name" value="ROK"/>
    <property type="match status" value="2"/>
</dbReference>
<evidence type="ECO:0000256" key="1">
    <source>
        <dbReference type="ARBA" id="ARBA00006479"/>
    </source>
</evidence>
<dbReference type="InterPro" id="IPR043129">
    <property type="entry name" value="ATPase_NBD"/>
</dbReference>
<evidence type="ECO:0000313" key="3">
    <source>
        <dbReference type="EMBL" id="WLQ36869.1"/>
    </source>
</evidence>
<gene>
    <name evidence="3" type="ORF">P8A18_27070</name>
</gene>
<keyword evidence="4" id="KW-1185">Reference proteome</keyword>
<dbReference type="SUPFAM" id="SSF53067">
    <property type="entry name" value="Actin-like ATPase domain"/>
    <property type="match status" value="1"/>
</dbReference>
<dbReference type="RefSeq" id="WP_306058558.1">
    <property type="nucleotide sequence ID" value="NZ_CP120997.1"/>
</dbReference>